<organism evidence="12 13">
    <name type="scientific">Ornithinimicrobium faecis</name>
    <dbReference type="NCBI Taxonomy" id="2934158"/>
    <lineage>
        <taxon>Bacteria</taxon>
        <taxon>Bacillati</taxon>
        <taxon>Actinomycetota</taxon>
        <taxon>Actinomycetes</taxon>
        <taxon>Micrococcales</taxon>
        <taxon>Ornithinimicrobiaceae</taxon>
        <taxon>Ornithinimicrobium</taxon>
    </lineage>
</organism>
<dbReference type="EMBL" id="CP099489">
    <property type="protein sequence ID" value="USQ81655.1"/>
    <property type="molecule type" value="Genomic_DNA"/>
</dbReference>
<evidence type="ECO:0000256" key="6">
    <source>
        <dbReference type="ARBA" id="ARBA00022967"/>
    </source>
</evidence>
<dbReference type="RefSeq" id="WP_252595191.1">
    <property type="nucleotide sequence ID" value="NZ_CP099489.1"/>
</dbReference>
<evidence type="ECO:0000256" key="5">
    <source>
        <dbReference type="ARBA" id="ARBA00022692"/>
    </source>
</evidence>
<sequence length="133" mass="14803">MKVEAKLFYWLVGFFFIVGAIYTYFTGFEEPVGAVGLVLTGMMCAMTAWYLAKSGRTVDLRPEDHEQGEIADIAGPYGHFAPHSWWPLWLGLSSAAVFLGVAIGWWMVLIASPFMAIATVGWVFEFFHGEKAV</sequence>
<evidence type="ECO:0000256" key="8">
    <source>
        <dbReference type="ARBA" id="ARBA00023136"/>
    </source>
</evidence>
<comment type="function">
    <text evidence="1 10">Part of cytochrome c oxidase, its function is unknown.</text>
</comment>
<comment type="catalytic activity">
    <reaction evidence="9 10">
        <text>4 Fe(II)-[cytochrome c] + O2 + 8 H(+)(in) = 4 Fe(III)-[cytochrome c] + 2 H2O + 4 H(+)(out)</text>
        <dbReference type="Rhea" id="RHEA:11436"/>
        <dbReference type="Rhea" id="RHEA-COMP:10350"/>
        <dbReference type="Rhea" id="RHEA-COMP:14399"/>
        <dbReference type="ChEBI" id="CHEBI:15377"/>
        <dbReference type="ChEBI" id="CHEBI:15378"/>
        <dbReference type="ChEBI" id="CHEBI:15379"/>
        <dbReference type="ChEBI" id="CHEBI:29033"/>
        <dbReference type="ChEBI" id="CHEBI:29034"/>
        <dbReference type="EC" id="7.1.1.9"/>
    </reaction>
</comment>
<evidence type="ECO:0000256" key="4">
    <source>
        <dbReference type="ARBA" id="ARBA00022475"/>
    </source>
</evidence>
<evidence type="ECO:0000256" key="7">
    <source>
        <dbReference type="ARBA" id="ARBA00022989"/>
    </source>
</evidence>
<dbReference type="InterPro" id="IPR021050">
    <property type="entry name" value="Cyt_c_oxidase_su4_actinobac"/>
</dbReference>
<feature type="transmembrane region" description="Helical" evidence="11">
    <location>
        <begin position="96"/>
        <end position="124"/>
    </location>
</feature>
<keyword evidence="8 10" id="KW-0472">Membrane</keyword>
<evidence type="ECO:0000256" key="11">
    <source>
        <dbReference type="SAM" id="Phobius"/>
    </source>
</evidence>
<evidence type="ECO:0000256" key="10">
    <source>
        <dbReference type="PIRNR" id="PIRNR017385"/>
    </source>
</evidence>
<name>A0ABY4YY31_9MICO</name>
<feature type="transmembrane region" description="Helical" evidence="11">
    <location>
        <begin position="31"/>
        <end position="52"/>
    </location>
</feature>
<keyword evidence="6 10" id="KW-1278">Translocase</keyword>
<evidence type="ECO:0000256" key="3">
    <source>
        <dbReference type="ARBA" id="ARBA00006870"/>
    </source>
</evidence>
<comment type="subcellular location">
    <subcellularLocation>
        <location evidence="2">Cell membrane</location>
        <topology evidence="2">Multi-pass membrane protein</topology>
    </subcellularLocation>
</comment>
<dbReference type="Proteomes" id="UP001056455">
    <property type="component" value="Chromosome"/>
</dbReference>
<comment type="subunit">
    <text evidence="10">Associates with subunits I, II and III to form cytochrome c oxidase.</text>
</comment>
<protein>
    <recommendedName>
        <fullName evidence="10">Cytochrome c oxidase polypeptide 4</fullName>
        <ecNumber evidence="10">7.1.1.9</ecNumber>
    </recommendedName>
    <alternativeName>
        <fullName evidence="10">Cytochrome aa3 subunit 4</fullName>
    </alternativeName>
    <alternativeName>
        <fullName evidence="10">Cytochrome c oxidase polypeptide IV</fullName>
    </alternativeName>
</protein>
<comment type="similarity">
    <text evidence="3 10">Belongs to the cytochrome c oxidase bacterial subunit CtaF family.</text>
</comment>
<gene>
    <name evidence="12" type="ORF">NF556_08410</name>
</gene>
<feature type="transmembrane region" description="Helical" evidence="11">
    <location>
        <begin position="7"/>
        <end position="25"/>
    </location>
</feature>
<keyword evidence="4 10" id="KW-1003">Cell membrane</keyword>
<accession>A0ABY4YY31</accession>
<keyword evidence="5 11" id="KW-0812">Transmembrane</keyword>
<evidence type="ECO:0000256" key="2">
    <source>
        <dbReference type="ARBA" id="ARBA00004651"/>
    </source>
</evidence>
<dbReference type="PIRSF" id="PIRSF017385">
    <property type="entry name" value="CtaF"/>
    <property type="match status" value="1"/>
</dbReference>
<dbReference type="EC" id="7.1.1.9" evidence="10"/>
<evidence type="ECO:0000256" key="1">
    <source>
        <dbReference type="ARBA" id="ARBA00002536"/>
    </source>
</evidence>
<evidence type="ECO:0000313" key="12">
    <source>
        <dbReference type="EMBL" id="USQ81655.1"/>
    </source>
</evidence>
<keyword evidence="7 11" id="KW-1133">Transmembrane helix</keyword>
<dbReference type="Pfam" id="PF12270">
    <property type="entry name" value="Cyt_c_ox_IV"/>
    <property type="match status" value="1"/>
</dbReference>
<keyword evidence="13" id="KW-1185">Reference proteome</keyword>
<evidence type="ECO:0000256" key="9">
    <source>
        <dbReference type="ARBA" id="ARBA00047816"/>
    </source>
</evidence>
<reference evidence="12" key="1">
    <citation type="submission" date="2022-06" db="EMBL/GenBank/DDBJ databases">
        <title>Ornithinimicrobium HY1793.</title>
        <authorList>
            <person name="Huang Y."/>
        </authorList>
    </citation>
    <scope>NUCLEOTIDE SEQUENCE</scope>
    <source>
        <strain evidence="12">HY1793</strain>
    </source>
</reference>
<proteinExistence type="inferred from homology"/>
<evidence type="ECO:0000313" key="13">
    <source>
        <dbReference type="Proteomes" id="UP001056455"/>
    </source>
</evidence>